<dbReference type="AlphaFoldDB" id="A0A915K9U8"/>
<reference evidence="2" key="1">
    <citation type="submission" date="2022-11" db="UniProtKB">
        <authorList>
            <consortium name="WormBaseParasite"/>
        </authorList>
    </citation>
    <scope>IDENTIFICATION</scope>
</reference>
<sequence>MKSTGSNEKKLTKSKKNLKHQVYGFENVVDYLKHQIDGEEKLTQSVKNLKHQVYGFKNVVENLKHQNDG</sequence>
<dbReference type="WBParaSite" id="nRc.2.0.1.t35467-RA">
    <property type="protein sequence ID" value="nRc.2.0.1.t35467-RA"/>
    <property type="gene ID" value="nRc.2.0.1.g35467"/>
</dbReference>
<accession>A0A915K9U8</accession>
<evidence type="ECO:0000313" key="1">
    <source>
        <dbReference type="Proteomes" id="UP000887565"/>
    </source>
</evidence>
<organism evidence="1 2">
    <name type="scientific">Romanomermis culicivorax</name>
    <name type="common">Nematode worm</name>
    <dbReference type="NCBI Taxonomy" id="13658"/>
    <lineage>
        <taxon>Eukaryota</taxon>
        <taxon>Metazoa</taxon>
        <taxon>Ecdysozoa</taxon>
        <taxon>Nematoda</taxon>
        <taxon>Enoplea</taxon>
        <taxon>Dorylaimia</taxon>
        <taxon>Mermithida</taxon>
        <taxon>Mermithoidea</taxon>
        <taxon>Mermithidae</taxon>
        <taxon>Romanomermis</taxon>
    </lineage>
</organism>
<evidence type="ECO:0000313" key="2">
    <source>
        <dbReference type="WBParaSite" id="nRc.2.0.1.t35467-RA"/>
    </source>
</evidence>
<proteinExistence type="predicted"/>
<keyword evidence="1" id="KW-1185">Reference proteome</keyword>
<protein>
    <submittedName>
        <fullName evidence="2">Uncharacterized protein</fullName>
    </submittedName>
</protein>
<name>A0A915K9U8_ROMCU</name>
<dbReference type="Proteomes" id="UP000887565">
    <property type="component" value="Unplaced"/>
</dbReference>